<evidence type="ECO:0000313" key="4">
    <source>
        <dbReference type="Proteomes" id="UP000238365"/>
    </source>
</evidence>
<keyword evidence="1" id="KW-1133">Transmembrane helix</keyword>
<dbReference type="NCBIfam" id="NF033665">
    <property type="entry name" value="PACE_efflu_PCE"/>
    <property type="match status" value="1"/>
</dbReference>
<dbReference type="OrthoDB" id="1631120at2"/>
<reference evidence="3 4" key="1">
    <citation type="submission" date="2018-01" db="EMBL/GenBank/DDBJ databases">
        <title>Complete and assembled Genome of Pantoea gaviniae DSM22758T.</title>
        <authorList>
            <person name="Stevens M.J.A."/>
            <person name="Zurfluh K."/>
            <person name="Stephan R."/>
        </authorList>
    </citation>
    <scope>NUCLEOTIDE SEQUENCE [LARGE SCALE GENOMIC DNA]</scope>
    <source>
        <strain evidence="3 4">DSM 22758</strain>
    </source>
</reference>
<feature type="transmembrane region" description="Helical" evidence="1">
    <location>
        <begin position="78"/>
        <end position="101"/>
    </location>
</feature>
<dbReference type="Pfam" id="PF05232">
    <property type="entry name" value="BTP"/>
    <property type="match status" value="2"/>
</dbReference>
<dbReference type="NCBIfam" id="NF033664">
    <property type="entry name" value="PACE_transport"/>
    <property type="match status" value="1"/>
</dbReference>
<sequence>MQTRSLKERLLHATGFEALAILIVSPLAATLMNKPLFQMGAVALALSTTAMVWNIIYNALFDRLFPLGKVKRGLGLRIVHALCFEGGFILIGLPIAATLLGTGLWQAFMLEVGFFLFFLPYTVVYNWLWDRAREKWQARQACQHG</sequence>
<evidence type="ECO:0000313" key="3">
    <source>
        <dbReference type="EMBL" id="AUX92695.1"/>
    </source>
</evidence>
<protein>
    <submittedName>
        <fullName evidence="3">Na(+)-translocating NADH-quinone reductase subunit E</fullName>
    </submittedName>
</protein>
<evidence type="ECO:0000256" key="1">
    <source>
        <dbReference type="SAM" id="Phobius"/>
    </source>
</evidence>
<evidence type="ECO:0000259" key="2">
    <source>
        <dbReference type="Pfam" id="PF05232"/>
    </source>
</evidence>
<gene>
    <name evidence="3" type="ORF">C2E15_06080</name>
</gene>
<dbReference type="InterPro" id="IPR058208">
    <property type="entry name" value="PACE"/>
</dbReference>
<feature type="domain" description="Chlorhexidine efflux transporter" evidence="2">
    <location>
        <begin position="4"/>
        <end position="66"/>
    </location>
</feature>
<keyword evidence="1" id="KW-0472">Membrane</keyword>
<dbReference type="RefSeq" id="WP_104956577.1">
    <property type="nucleotide sequence ID" value="NZ_CP026377.1"/>
</dbReference>
<keyword evidence="4" id="KW-1185">Reference proteome</keyword>
<name>A0A1X1DRE5_9GAMM</name>
<feature type="domain" description="Chlorhexidine efflux transporter" evidence="2">
    <location>
        <begin position="72"/>
        <end position="134"/>
    </location>
</feature>
<feature type="transmembrane region" description="Helical" evidence="1">
    <location>
        <begin position="107"/>
        <end position="129"/>
    </location>
</feature>
<organism evidence="3 4">
    <name type="scientific">Mixta gaviniae</name>
    <dbReference type="NCBI Taxonomy" id="665914"/>
    <lineage>
        <taxon>Bacteria</taxon>
        <taxon>Pseudomonadati</taxon>
        <taxon>Pseudomonadota</taxon>
        <taxon>Gammaproteobacteria</taxon>
        <taxon>Enterobacterales</taxon>
        <taxon>Erwiniaceae</taxon>
        <taxon>Mixta</taxon>
    </lineage>
</organism>
<dbReference type="EMBL" id="CP026377">
    <property type="protein sequence ID" value="AUX92695.1"/>
    <property type="molecule type" value="Genomic_DNA"/>
</dbReference>
<dbReference type="KEGG" id="pgz:C2E15_06080"/>
<feature type="transmembrane region" description="Helical" evidence="1">
    <location>
        <begin position="12"/>
        <end position="31"/>
    </location>
</feature>
<accession>A0A1X1DRE5</accession>
<dbReference type="InterPro" id="IPR007896">
    <property type="entry name" value="BTP_bacteria"/>
</dbReference>
<proteinExistence type="predicted"/>
<feature type="transmembrane region" description="Helical" evidence="1">
    <location>
        <begin position="37"/>
        <end position="57"/>
    </location>
</feature>
<dbReference type="Proteomes" id="UP000238365">
    <property type="component" value="Chromosome"/>
</dbReference>
<dbReference type="AlphaFoldDB" id="A0A1X1DRE5"/>
<keyword evidence="1" id="KW-0812">Transmembrane</keyword>